<accession>A0AA40GE24</accession>
<keyword evidence="3" id="KW-1185">Reference proteome</keyword>
<reference evidence="2" key="1">
    <citation type="submission" date="2021-10" db="EMBL/GenBank/DDBJ databases">
        <title>Melipona bicolor Genome sequencing and assembly.</title>
        <authorList>
            <person name="Araujo N.S."/>
            <person name="Arias M.C."/>
        </authorList>
    </citation>
    <scope>NUCLEOTIDE SEQUENCE</scope>
    <source>
        <strain evidence="2">USP_2M_L1-L4_2017</strain>
        <tissue evidence="2">Whole body</tissue>
    </source>
</reference>
<gene>
    <name evidence="2" type="ORF">K0M31_000708</name>
</gene>
<name>A0AA40GE24_9HYME</name>
<comment type="caution">
    <text evidence="2">The sequence shown here is derived from an EMBL/GenBank/DDBJ whole genome shotgun (WGS) entry which is preliminary data.</text>
</comment>
<protein>
    <submittedName>
        <fullName evidence="2">Uncharacterized protein</fullName>
    </submittedName>
</protein>
<organism evidence="2 3">
    <name type="scientific">Melipona bicolor</name>
    <dbReference type="NCBI Taxonomy" id="60889"/>
    <lineage>
        <taxon>Eukaryota</taxon>
        <taxon>Metazoa</taxon>
        <taxon>Ecdysozoa</taxon>
        <taxon>Arthropoda</taxon>
        <taxon>Hexapoda</taxon>
        <taxon>Insecta</taxon>
        <taxon>Pterygota</taxon>
        <taxon>Neoptera</taxon>
        <taxon>Endopterygota</taxon>
        <taxon>Hymenoptera</taxon>
        <taxon>Apocrita</taxon>
        <taxon>Aculeata</taxon>
        <taxon>Apoidea</taxon>
        <taxon>Anthophila</taxon>
        <taxon>Apidae</taxon>
        <taxon>Melipona</taxon>
    </lineage>
</organism>
<evidence type="ECO:0000313" key="3">
    <source>
        <dbReference type="Proteomes" id="UP001177670"/>
    </source>
</evidence>
<feature type="region of interest" description="Disordered" evidence="1">
    <location>
        <begin position="1"/>
        <end position="27"/>
    </location>
</feature>
<sequence>MTNGLFDGDSDKVSSGPAHSASFPFLPPNVPLQGTACRPGLQQLPELPLRPPLHLRLKEG</sequence>
<evidence type="ECO:0000313" key="2">
    <source>
        <dbReference type="EMBL" id="KAK1136141.1"/>
    </source>
</evidence>
<evidence type="ECO:0000256" key="1">
    <source>
        <dbReference type="SAM" id="MobiDB-lite"/>
    </source>
</evidence>
<dbReference type="AlphaFoldDB" id="A0AA40GE24"/>
<dbReference type="EMBL" id="JAHYIQ010000001">
    <property type="protein sequence ID" value="KAK1136141.1"/>
    <property type="molecule type" value="Genomic_DNA"/>
</dbReference>
<dbReference type="Proteomes" id="UP001177670">
    <property type="component" value="Unassembled WGS sequence"/>
</dbReference>
<proteinExistence type="predicted"/>